<feature type="compositionally biased region" description="Polar residues" evidence="2">
    <location>
        <begin position="173"/>
        <end position="183"/>
    </location>
</feature>
<feature type="region of interest" description="Disordered" evidence="2">
    <location>
        <begin position="90"/>
        <end position="110"/>
    </location>
</feature>
<feature type="compositionally biased region" description="Polar residues" evidence="2">
    <location>
        <begin position="191"/>
        <end position="200"/>
    </location>
</feature>
<keyword evidence="1" id="KW-0175">Coiled coil</keyword>
<accession>A0A8D8LXV2</accession>
<dbReference type="InterPro" id="IPR058520">
    <property type="entry name" value="DUF8207"/>
</dbReference>
<evidence type="ECO:0000259" key="3">
    <source>
        <dbReference type="Pfam" id="PF26634"/>
    </source>
</evidence>
<dbReference type="PANTHER" id="PTHR35374:SF1">
    <property type="entry name" value="PROTEIN KINASE DOMAIN-CONTAINING PROTEIN"/>
    <property type="match status" value="1"/>
</dbReference>
<feature type="domain" description="DUF8207" evidence="3">
    <location>
        <begin position="289"/>
        <end position="364"/>
    </location>
</feature>
<evidence type="ECO:0000256" key="2">
    <source>
        <dbReference type="SAM" id="MobiDB-lite"/>
    </source>
</evidence>
<dbReference type="Pfam" id="PF26634">
    <property type="entry name" value="DUF8207"/>
    <property type="match status" value="1"/>
</dbReference>
<organism evidence="4">
    <name type="scientific">Cacopsylla melanoneura</name>
    <dbReference type="NCBI Taxonomy" id="428564"/>
    <lineage>
        <taxon>Eukaryota</taxon>
        <taxon>Metazoa</taxon>
        <taxon>Ecdysozoa</taxon>
        <taxon>Arthropoda</taxon>
        <taxon>Hexapoda</taxon>
        <taxon>Insecta</taxon>
        <taxon>Pterygota</taxon>
        <taxon>Neoptera</taxon>
        <taxon>Paraneoptera</taxon>
        <taxon>Hemiptera</taxon>
        <taxon>Sternorrhyncha</taxon>
        <taxon>Psylloidea</taxon>
        <taxon>Psyllidae</taxon>
        <taxon>Psyllinae</taxon>
        <taxon>Cacopsylla</taxon>
    </lineage>
</organism>
<evidence type="ECO:0000256" key="1">
    <source>
        <dbReference type="SAM" id="Coils"/>
    </source>
</evidence>
<name>A0A8D8LXV2_9HEMI</name>
<dbReference type="EMBL" id="HBUF01028986">
    <property type="protein sequence ID" value="CAG6613952.1"/>
    <property type="molecule type" value="Transcribed_RNA"/>
</dbReference>
<dbReference type="AlphaFoldDB" id="A0A8D8LXV2"/>
<evidence type="ECO:0000313" key="4">
    <source>
        <dbReference type="EMBL" id="CAG6613952.1"/>
    </source>
</evidence>
<dbReference type="PANTHER" id="PTHR35374">
    <property type="entry name" value="CYCLIN-DEPENDENT KINASE 11A-LIKE"/>
    <property type="match status" value="1"/>
</dbReference>
<feature type="coiled-coil region" evidence="1">
    <location>
        <begin position="3"/>
        <end position="30"/>
    </location>
</feature>
<feature type="compositionally biased region" description="Polar residues" evidence="2">
    <location>
        <begin position="142"/>
        <end position="166"/>
    </location>
</feature>
<protein>
    <recommendedName>
        <fullName evidence="3">DUF8207 domain-containing protein</fullName>
    </recommendedName>
</protein>
<proteinExistence type="predicted"/>
<reference evidence="4" key="1">
    <citation type="submission" date="2021-05" db="EMBL/GenBank/DDBJ databases">
        <authorList>
            <person name="Alioto T."/>
            <person name="Alioto T."/>
            <person name="Gomez Garrido J."/>
        </authorList>
    </citation>
    <scope>NUCLEOTIDE SEQUENCE</scope>
</reference>
<sequence length="435" mass="50092">MSLSKELNQAKAVARKIQESQREIRDKTLQLKLGESERQKNISQILKPLTEPLEKMVQLKDKKSKGMERVRERYLKTKVKEERPPIRRLYPLNIRKTDSPASSSLYTPSPPATFGITSPFWELNQTDNETDYKSPYSEGYNMPSSPRSYKSEPSQLVYTSQFNSPQRKPITSRLASSRPTTPGKQIYKPSLPSTPSNATNPFFNQTRAENEREEFVSNLSQTPTEQIYRLTNVASSSKQTPVKNENELIDFDDEEEKLEDQNPSILDLSLPKQSLIDTYTGLLQRRSEKIDKVTGVKFKDGKFTLGKKEIEFVRTPSEAFKIDSKIYPATEGLLQLLFFKQPKQEELTALDVRNYKNIIKKTELEPSTIKVQQYEGTGLMLDNDRDINYIYFDDPNELVDRLHLLKSSQAAGNKLAHNNEIISIEEELREGQYIY</sequence>
<feature type="region of interest" description="Disordered" evidence="2">
    <location>
        <begin position="126"/>
        <end position="200"/>
    </location>
</feature>